<dbReference type="Proteomes" id="UP000239388">
    <property type="component" value="Unassembled WGS sequence"/>
</dbReference>
<gene>
    <name evidence="1" type="ORF">C5Y98_06985</name>
</gene>
<evidence type="ECO:0000313" key="1">
    <source>
        <dbReference type="EMBL" id="PQO40052.1"/>
    </source>
</evidence>
<dbReference type="AlphaFoldDB" id="A0A2S8G6H0"/>
<reference evidence="1 2" key="1">
    <citation type="submission" date="2018-02" db="EMBL/GenBank/DDBJ databases">
        <title>Comparative genomes isolates from brazilian mangrove.</title>
        <authorList>
            <person name="Araujo J.E."/>
            <person name="Taketani R.G."/>
            <person name="Silva M.C.P."/>
            <person name="Loureco M.V."/>
            <person name="Andreote F.D."/>
        </authorList>
    </citation>
    <scope>NUCLEOTIDE SEQUENCE [LARGE SCALE GENOMIC DNA]</scope>
    <source>
        <strain evidence="1 2">NAP PRIS-MGV</strain>
    </source>
</reference>
<protein>
    <submittedName>
        <fullName evidence="1">Uncharacterized protein</fullName>
    </submittedName>
</protein>
<name>A0A2S8G6H0_9BACT</name>
<sequence>MIEGHGGTSIQLWVVLPDRLHLEVEFAPNLIGPGSKLNPLKRQGDEALGQWSELETTLKR</sequence>
<evidence type="ECO:0000313" key="2">
    <source>
        <dbReference type="Proteomes" id="UP000239388"/>
    </source>
</evidence>
<comment type="caution">
    <text evidence="1">The sequence shown here is derived from an EMBL/GenBank/DDBJ whole genome shotgun (WGS) entry which is preliminary data.</text>
</comment>
<dbReference type="RefSeq" id="WP_105352764.1">
    <property type="nucleotide sequence ID" value="NZ_PUIB01000010.1"/>
</dbReference>
<accession>A0A2S8G6H0</accession>
<organism evidence="1 2">
    <name type="scientific">Blastopirellula marina</name>
    <dbReference type="NCBI Taxonomy" id="124"/>
    <lineage>
        <taxon>Bacteria</taxon>
        <taxon>Pseudomonadati</taxon>
        <taxon>Planctomycetota</taxon>
        <taxon>Planctomycetia</taxon>
        <taxon>Pirellulales</taxon>
        <taxon>Pirellulaceae</taxon>
        <taxon>Blastopirellula</taxon>
    </lineage>
</organism>
<proteinExistence type="predicted"/>
<dbReference type="EMBL" id="PUIB01000010">
    <property type="protein sequence ID" value="PQO40052.1"/>
    <property type="molecule type" value="Genomic_DNA"/>
</dbReference>